<evidence type="ECO:0000313" key="3">
    <source>
        <dbReference type="Proteomes" id="UP001163036"/>
    </source>
</evidence>
<keyword evidence="1" id="KW-1133">Transmembrane helix</keyword>
<protein>
    <recommendedName>
        <fullName evidence="4">Transmembrane protein</fullName>
    </recommendedName>
</protein>
<keyword evidence="1" id="KW-0812">Transmembrane</keyword>
<evidence type="ECO:0000256" key="1">
    <source>
        <dbReference type="SAM" id="Phobius"/>
    </source>
</evidence>
<keyword evidence="1" id="KW-0472">Membrane</keyword>
<dbReference type="RefSeq" id="WP_228086964.1">
    <property type="nucleotide sequence ID" value="NZ_CP097355.1"/>
</dbReference>
<dbReference type="EMBL" id="CP097355">
    <property type="protein sequence ID" value="UYV25267.1"/>
    <property type="molecule type" value="Genomic_DNA"/>
</dbReference>
<evidence type="ECO:0008006" key="4">
    <source>
        <dbReference type="Google" id="ProtNLM"/>
    </source>
</evidence>
<proteinExistence type="predicted"/>
<reference evidence="2" key="1">
    <citation type="submission" date="2022-05" db="EMBL/GenBank/DDBJ databases">
        <title>Megaplasmid of Vibrio parahaemolyticus.</title>
        <authorList>
            <person name="Strauch E."/>
            <person name="Borowiak M."/>
        </authorList>
    </citation>
    <scope>NUCLEOTIDE SEQUENCE</scope>
    <source>
        <strain evidence="2">16-VB00198</strain>
    </source>
</reference>
<gene>
    <name evidence="2" type="ORF">M5598_09290</name>
</gene>
<name>A0AA46Z4F7_VIBPH</name>
<dbReference type="AlphaFoldDB" id="A0AA46Z4F7"/>
<organism evidence="2 3">
    <name type="scientific">Vibrio parahaemolyticus</name>
    <dbReference type="NCBI Taxonomy" id="670"/>
    <lineage>
        <taxon>Bacteria</taxon>
        <taxon>Pseudomonadati</taxon>
        <taxon>Pseudomonadota</taxon>
        <taxon>Gammaproteobacteria</taxon>
        <taxon>Vibrionales</taxon>
        <taxon>Vibrionaceae</taxon>
        <taxon>Vibrio</taxon>
    </lineage>
</organism>
<feature type="transmembrane region" description="Helical" evidence="1">
    <location>
        <begin position="29"/>
        <end position="53"/>
    </location>
</feature>
<sequence length="130" mass="14606">MPAPLNAALVANEENVTKAEFLGLIPMCFWLGFIFQFLTFGLVKIALWFLVWFGFSVSETDLFVESQLCNTFCLKELFGVVSPFSTAFCVPSGCSDRRFETTLDLSFPKHVKLVQAKRQSTSSQSFRLGN</sequence>
<evidence type="ECO:0000313" key="2">
    <source>
        <dbReference type="EMBL" id="UYV25267.1"/>
    </source>
</evidence>
<dbReference type="Proteomes" id="UP001163036">
    <property type="component" value="Chromosome 1"/>
</dbReference>
<accession>A0AA46Z4F7</accession>